<reference evidence="1 2" key="1">
    <citation type="submission" date="2022-10" db="EMBL/GenBank/DDBJ databases">
        <title>Luteolibacter arcticus strain CCTCC AB 2014275, whole genome shotgun sequencing project.</title>
        <authorList>
            <person name="Zhao G."/>
            <person name="Shen L."/>
        </authorList>
    </citation>
    <scope>NUCLEOTIDE SEQUENCE [LARGE SCALE GENOMIC DNA]</scope>
    <source>
        <strain evidence="1 2">CCTCC AB 2014275</strain>
    </source>
</reference>
<gene>
    <name evidence="1" type="ORF">OKA05_21615</name>
</gene>
<dbReference type="InterPro" id="IPR029016">
    <property type="entry name" value="GAF-like_dom_sf"/>
</dbReference>
<dbReference type="EMBL" id="JAPDDT010000012">
    <property type="protein sequence ID" value="MCW1925173.1"/>
    <property type="molecule type" value="Genomic_DNA"/>
</dbReference>
<dbReference type="Gene3D" id="3.30.450.40">
    <property type="match status" value="1"/>
</dbReference>
<dbReference type="RefSeq" id="WP_264489279.1">
    <property type="nucleotide sequence ID" value="NZ_JAPDDT010000012.1"/>
</dbReference>
<evidence type="ECO:0008006" key="3">
    <source>
        <dbReference type="Google" id="ProtNLM"/>
    </source>
</evidence>
<evidence type="ECO:0000313" key="1">
    <source>
        <dbReference type="EMBL" id="MCW1925173.1"/>
    </source>
</evidence>
<evidence type="ECO:0000313" key="2">
    <source>
        <dbReference type="Proteomes" id="UP001320876"/>
    </source>
</evidence>
<protein>
    <recommendedName>
        <fullName evidence="3">GAF domain-containing protein</fullName>
    </recommendedName>
</protein>
<accession>A0ABT3GNW1</accession>
<organism evidence="1 2">
    <name type="scientific">Luteolibacter arcticus</name>
    <dbReference type="NCBI Taxonomy" id="1581411"/>
    <lineage>
        <taxon>Bacteria</taxon>
        <taxon>Pseudomonadati</taxon>
        <taxon>Verrucomicrobiota</taxon>
        <taxon>Verrucomicrobiia</taxon>
        <taxon>Verrucomicrobiales</taxon>
        <taxon>Verrucomicrobiaceae</taxon>
        <taxon>Luteolibacter</taxon>
    </lineage>
</organism>
<keyword evidence="2" id="KW-1185">Reference proteome</keyword>
<comment type="caution">
    <text evidence="1">The sequence shown here is derived from an EMBL/GenBank/DDBJ whole genome shotgun (WGS) entry which is preliminary data.</text>
</comment>
<dbReference type="Proteomes" id="UP001320876">
    <property type="component" value="Unassembled WGS sequence"/>
</dbReference>
<dbReference type="SUPFAM" id="SSF55781">
    <property type="entry name" value="GAF domain-like"/>
    <property type="match status" value="1"/>
</dbReference>
<proteinExistence type="predicted"/>
<name>A0ABT3GNW1_9BACT</name>
<sequence length="150" mass="16349">METLSHVAKERVEARMLEFAREIGANGITLWIAEDDHLVAIANPMEPGMIGMRQPLDRGLISKVHLTGQAILEDSLKDQPGHDPAIDARLGTHGVAMMAVPVRDSLNEAHEGVLSTVVFHGNLEPRDFSLASLSRLSALARELANAWNDL</sequence>